<evidence type="ECO:0000313" key="1">
    <source>
        <dbReference type="EMBL" id="OJT09377.1"/>
    </source>
</evidence>
<sequence>MSQASSWDNAERVALVMELSKPFLHWAVPTLFCHVLSRGLDHETPLRKMLESWHNILSSLTEAQKTKLEAESPGIVARMTDNLDDSDQMMAVTSLTLKTDTYFGLVIPWTEASDIVKHAAQMFKAAEGDFTRTSRRLWQDKLNKAQVITQQAVNNTRTASANIAVETANLPTFRNE</sequence>
<accession>A0A1M2VP61</accession>
<evidence type="ECO:0000313" key="2">
    <source>
        <dbReference type="Proteomes" id="UP000184267"/>
    </source>
</evidence>
<dbReference type="EMBL" id="MNAD01000924">
    <property type="protein sequence ID" value="OJT09377.1"/>
    <property type="molecule type" value="Genomic_DNA"/>
</dbReference>
<name>A0A1M2VP61_TRAPU</name>
<keyword evidence="2" id="KW-1185">Reference proteome</keyword>
<protein>
    <submittedName>
        <fullName evidence="1">Uncharacterized protein</fullName>
    </submittedName>
</protein>
<reference evidence="1 2" key="1">
    <citation type="submission" date="2016-10" db="EMBL/GenBank/DDBJ databases">
        <title>Genome sequence of the basidiomycete white-rot fungus Trametes pubescens.</title>
        <authorList>
            <person name="Makela M.R."/>
            <person name="Granchi Z."/>
            <person name="Peng M."/>
            <person name="De Vries R.P."/>
            <person name="Grigoriev I."/>
            <person name="Riley R."/>
            <person name="Hilden K."/>
        </authorList>
    </citation>
    <scope>NUCLEOTIDE SEQUENCE [LARGE SCALE GENOMIC DNA]</scope>
    <source>
        <strain evidence="1 2">FBCC735</strain>
    </source>
</reference>
<gene>
    <name evidence="1" type="ORF">TRAPUB_14159</name>
</gene>
<comment type="caution">
    <text evidence="1">The sequence shown here is derived from an EMBL/GenBank/DDBJ whole genome shotgun (WGS) entry which is preliminary data.</text>
</comment>
<organism evidence="1 2">
    <name type="scientific">Trametes pubescens</name>
    <name type="common">White-rot fungus</name>
    <dbReference type="NCBI Taxonomy" id="154538"/>
    <lineage>
        <taxon>Eukaryota</taxon>
        <taxon>Fungi</taxon>
        <taxon>Dikarya</taxon>
        <taxon>Basidiomycota</taxon>
        <taxon>Agaricomycotina</taxon>
        <taxon>Agaricomycetes</taxon>
        <taxon>Polyporales</taxon>
        <taxon>Polyporaceae</taxon>
        <taxon>Trametes</taxon>
    </lineage>
</organism>
<dbReference type="Proteomes" id="UP000184267">
    <property type="component" value="Unassembled WGS sequence"/>
</dbReference>
<proteinExistence type="predicted"/>
<dbReference type="AlphaFoldDB" id="A0A1M2VP61"/>